<comment type="caution">
    <text evidence="2">The sequence shown here is derived from an EMBL/GenBank/DDBJ whole genome shotgun (WGS) entry which is preliminary data.</text>
</comment>
<dbReference type="RefSeq" id="WP_201834118.1">
    <property type="nucleotide sequence ID" value="NZ_JAERRK010000004.1"/>
</dbReference>
<gene>
    <name evidence="2" type="ORF">JK359_10000</name>
</gene>
<dbReference type="Proteomes" id="UP000661858">
    <property type="component" value="Unassembled WGS sequence"/>
</dbReference>
<keyword evidence="3" id="KW-1185">Reference proteome</keyword>
<sequence length="225" mass="24739">MSACAQDGATSPETVRKLAGSAEAVRARKQTEQRMREAIAHWDAHTPLTLGRIGVDDRCVGGQAEDLFFQDGGDQYKIRCTMSVDAYFGADPRRVSDTIDGVLTAGDPDGSPIPFGHDFFYATKVVDYYRGRTGDPQGPGTGEPHDLFSAGELTLEWDQVRQKGKRELIEEQAVCTPGDPPVERCLREPSSASVADLRRKYGMVFRVSFSSSNYFTVYKDGRTAT</sequence>
<evidence type="ECO:0000256" key="1">
    <source>
        <dbReference type="SAM" id="MobiDB-lite"/>
    </source>
</evidence>
<evidence type="ECO:0000313" key="2">
    <source>
        <dbReference type="EMBL" id="MBL1082311.1"/>
    </source>
</evidence>
<name>A0A937EGF0_9ACTN</name>
<protein>
    <submittedName>
        <fullName evidence="2">Uncharacterized protein</fullName>
    </submittedName>
</protein>
<dbReference type="AlphaFoldDB" id="A0A937EGF0"/>
<organism evidence="2 3">
    <name type="scientific">Streptomyces actinomycinicus</name>
    <dbReference type="NCBI Taxonomy" id="1695166"/>
    <lineage>
        <taxon>Bacteria</taxon>
        <taxon>Bacillati</taxon>
        <taxon>Actinomycetota</taxon>
        <taxon>Actinomycetes</taxon>
        <taxon>Kitasatosporales</taxon>
        <taxon>Streptomycetaceae</taxon>
        <taxon>Streptomyces</taxon>
    </lineage>
</organism>
<reference evidence="2" key="1">
    <citation type="submission" date="2021-01" db="EMBL/GenBank/DDBJ databases">
        <title>WGS of actinomycetes isolated from Thailand.</title>
        <authorList>
            <person name="Thawai C."/>
        </authorList>
    </citation>
    <scope>NUCLEOTIDE SEQUENCE</scope>
    <source>
        <strain evidence="2">RCU-197</strain>
    </source>
</reference>
<feature type="region of interest" description="Disordered" evidence="1">
    <location>
        <begin position="1"/>
        <end position="22"/>
    </location>
</feature>
<dbReference type="EMBL" id="JAERRK010000004">
    <property type="protein sequence ID" value="MBL1082311.1"/>
    <property type="molecule type" value="Genomic_DNA"/>
</dbReference>
<proteinExistence type="predicted"/>
<accession>A0A937EGF0</accession>
<evidence type="ECO:0000313" key="3">
    <source>
        <dbReference type="Proteomes" id="UP000661858"/>
    </source>
</evidence>